<feature type="compositionally biased region" description="Basic and acidic residues" evidence="1">
    <location>
        <begin position="60"/>
        <end position="74"/>
    </location>
</feature>
<evidence type="ECO:0000313" key="3">
    <source>
        <dbReference type="Proteomes" id="UP001321475"/>
    </source>
</evidence>
<dbReference type="EMBL" id="AP027729">
    <property type="protein sequence ID" value="BDZ40822.1"/>
    <property type="molecule type" value="Genomic_DNA"/>
</dbReference>
<organism evidence="2 3">
    <name type="scientific">Paraoerskovia sediminicola</name>
    <dbReference type="NCBI Taxonomy" id="1138587"/>
    <lineage>
        <taxon>Bacteria</taxon>
        <taxon>Bacillati</taxon>
        <taxon>Actinomycetota</taxon>
        <taxon>Actinomycetes</taxon>
        <taxon>Micrococcales</taxon>
        <taxon>Cellulomonadaceae</taxon>
        <taxon>Paraoerskovia</taxon>
    </lineage>
</organism>
<name>A0ABM8FYJ6_9CELL</name>
<gene>
    <name evidence="2" type="ORF">GCM10025865_01210</name>
</gene>
<proteinExistence type="predicted"/>
<dbReference type="Proteomes" id="UP001321475">
    <property type="component" value="Chromosome"/>
</dbReference>
<reference evidence="3" key="1">
    <citation type="journal article" date="2019" name="Int. J. Syst. Evol. Microbiol.">
        <title>The Global Catalogue of Microorganisms (GCM) 10K type strain sequencing project: providing services to taxonomists for standard genome sequencing and annotation.</title>
        <authorList>
            <consortium name="The Broad Institute Genomics Platform"/>
            <consortium name="The Broad Institute Genome Sequencing Center for Infectious Disease"/>
            <person name="Wu L."/>
            <person name="Ma J."/>
        </authorList>
    </citation>
    <scope>NUCLEOTIDE SEQUENCE [LARGE SCALE GENOMIC DNA]</scope>
    <source>
        <strain evidence="3">NBRC 108565</strain>
    </source>
</reference>
<sequence>MAKPVVKINSQGARELLRDPAVRAILRLHAGRVAGRASIPTRIVEDTTDRARAAVVASGDPRETRVREARDGDLARALGGA</sequence>
<protein>
    <submittedName>
        <fullName evidence="2">Uncharacterized protein</fullName>
    </submittedName>
</protein>
<keyword evidence="3" id="KW-1185">Reference proteome</keyword>
<feature type="region of interest" description="Disordered" evidence="1">
    <location>
        <begin position="54"/>
        <end position="81"/>
    </location>
</feature>
<accession>A0ABM8FYJ6</accession>
<evidence type="ECO:0000313" key="2">
    <source>
        <dbReference type="EMBL" id="BDZ40822.1"/>
    </source>
</evidence>
<evidence type="ECO:0000256" key="1">
    <source>
        <dbReference type="SAM" id="MobiDB-lite"/>
    </source>
</evidence>